<keyword evidence="1" id="KW-0472">Membrane</keyword>
<feature type="transmembrane region" description="Helical" evidence="1">
    <location>
        <begin position="120"/>
        <end position="150"/>
    </location>
</feature>
<keyword evidence="1" id="KW-0812">Transmembrane</keyword>
<dbReference type="RefSeq" id="WP_376999892.1">
    <property type="nucleotide sequence ID" value="NZ_JBHSQE010000001.1"/>
</dbReference>
<evidence type="ECO:0000313" key="3">
    <source>
        <dbReference type="Proteomes" id="UP001596244"/>
    </source>
</evidence>
<dbReference type="EMBL" id="JBHSQE010000001">
    <property type="protein sequence ID" value="MFC6145867.1"/>
    <property type="molecule type" value="Genomic_DNA"/>
</dbReference>
<accession>A0ABW1Q932</accession>
<name>A0ABW1Q932_9CORY</name>
<protein>
    <recommendedName>
        <fullName evidence="4">Glycerophosphoryl diester phosphodiesterase membrane domain-containing protein</fullName>
    </recommendedName>
</protein>
<feature type="transmembrane region" description="Helical" evidence="1">
    <location>
        <begin position="27"/>
        <end position="54"/>
    </location>
</feature>
<feature type="transmembrane region" description="Helical" evidence="1">
    <location>
        <begin position="66"/>
        <end position="90"/>
    </location>
</feature>
<feature type="transmembrane region" description="Helical" evidence="1">
    <location>
        <begin position="182"/>
        <end position="214"/>
    </location>
</feature>
<organism evidence="2 3">
    <name type="scientific">Corynebacterium nasicanis</name>
    <dbReference type="NCBI Taxonomy" id="1448267"/>
    <lineage>
        <taxon>Bacteria</taxon>
        <taxon>Bacillati</taxon>
        <taxon>Actinomycetota</taxon>
        <taxon>Actinomycetes</taxon>
        <taxon>Mycobacteriales</taxon>
        <taxon>Corynebacteriaceae</taxon>
        <taxon>Corynebacterium</taxon>
    </lineage>
</organism>
<keyword evidence="1" id="KW-1133">Transmembrane helix</keyword>
<comment type="caution">
    <text evidence="2">The sequence shown here is derived from an EMBL/GenBank/DDBJ whole genome shotgun (WGS) entry which is preliminary data.</text>
</comment>
<evidence type="ECO:0000313" key="2">
    <source>
        <dbReference type="EMBL" id="MFC6145867.1"/>
    </source>
</evidence>
<evidence type="ECO:0008006" key="4">
    <source>
        <dbReference type="Google" id="ProtNLM"/>
    </source>
</evidence>
<gene>
    <name evidence="2" type="ORF">ACFPUZ_03455</name>
</gene>
<dbReference type="Proteomes" id="UP001596244">
    <property type="component" value="Unassembled WGS sequence"/>
</dbReference>
<sequence length="240" mass="25761">MTHPTDPYRLDAVESLTQGWRALSANLVPWVVGLLIYLLVTVGLTLLVVMPIALQDTPGEEDSVALSPATVAALILVYTVLFVLGVIWTLNLYRNAVRQVQGEHVRVRDFFRVDGLGIPFVAYLLMTVLTIAGLLLFIVPGIVVAVFLMYVPYLVFSRPEAGIVAVFRGSVDIVRNNPGATLLLVLFSLLLGAVGSLTVIGVFITTPLAACLLAHATLKGSGDRYAYGAEDRAASARPGE</sequence>
<reference evidence="3" key="1">
    <citation type="journal article" date="2019" name="Int. J. Syst. Evol. Microbiol.">
        <title>The Global Catalogue of Microorganisms (GCM) 10K type strain sequencing project: providing services to taxonomists for standard genome sequencing and annotation.</title>
        <authorList>
            <consortium name="The Broad Institute Genomics Platform"/>
            <consortium name="The Broad Institute Genome Sequencing Center for Infectious Disease"/>
            <person name="Wu L."/>
            <person name="Ma J."/>
        </authorList>
    </citation>
    <scope>NUCLEOTIDE SEQUENCE [LARGE SCALE GENOMIC DNA]</scope>
    <source>
        <strain evidence="3">CCUG 51943</strain>
    </source>
</reference>
<proteinExistence type="predicted"/>
<keyword evidence="3" id="KW-1185">Reference proteome</keyword>
<evidence type="ECO:0000256" key="1">
    <source>
        <dbReference type="SAM" id="Phobius"/>
    </source>
</evidence>